<dbReference type="SUPFAM" id="SSF53623">
    <property type="entry name" value="MurD-like peptide ligases, catalytic domain"/>
    <property type="match status" value="1"/>
</dbReference>
<dbReference type="Pfam" id="PF02875">
    <property type="entry name" value="Mur_ligase_C"/>
    <property type="match status" value="1"/>
</dbReference>
<dbReference type="EC" id="6.3.2.8" evidence="3 14"/>
<evidence type="ECO:0000259" key="17">
    <source>
        <dbReference type="Pfam" id="PF08245"/>
    </source>
</evidence>
<keyword evidence="9 14" id="KW-0133">Cell shape</keyword>
<dbReference type="GO" id="GO:0005524">
    <property type="term" value="F:ATP binding"/>
    <property type="evidence" value="ECO:0007669"/>
    <property type="project" value="UniProtKB-UniRule"/>
</dbReference>
<evidence type="ECO:0000256" key="8">
    <source>
        <dbReference type="ARBA" id="ARBA00022840"/>
    </source>
</evidence>
<dbReference type="Gene3D" id="3.90.190.20">
    <property type="entry name" value="Mur ligase, C-terminal domain"/>
    <property type="match status" value="1"/>
</dbReference>
<dbReference type="PANTHER" id="PTHR43445">
    <property type="entry name" value="UDP-N-ACETYLMURAMATE--L-ALANINE LIGASE-RELATED"/>
    <property type="match status" value="1"/>
</dbReference>
<keyword evidence="7 14" id="KW-0547">Nucleotide-binding</keyword>
<feature type="binding site" evidence="14">
    <location>
        <begin position="112"/>
        <end position="118"/>
    </location>
    <ligand>
        <name>ATP</name>
        <dbReference type="ChEBI" id="CHEBI:30616"/>
    </ligand>
</feature>
<dbReference type="HAMAP" id="MF_00046">
    <property type="entry name" value="MurC"/>
    <property type="match status" value="1"/>
</dbReference>
<dbReference type="GO" id="GO:0051301">
    <property type="term" value="P:cell division"/>
    <property type="evidence" value="ECO:0007669"/>
    <property type="project" value="UniProtKB-KW"/>
</dbReference>
<dbReference type="PANTHER" id="PTHR43445:SF3">
    <property type="entry name" value="UDP-N-ACETYLMURAMATE--L-ALANINE LIGASE"/>
    <property type="match status" value="1"/>
</dbReference>
<dbReference type="InterPro" id="IPR036615">
    <property type="entry name" value="Mur_ligase_C_dom_sf"/>
</dbReference>
<evidence type="ECO:0000256" key="12">
    <source>
        <dbReference type="ARBA" id="ARBA00023316"/>
    </source>
</evidence>
<sequence>MYPKIQHLHFVGIGGIGMSGIAEVLINLGYRISGSDQSDNANVQRLREQGATIIKGHHGDSVEGADAVIISSAIQADNPEVVAAKAQRIPVVPRAEMLAELMRLKYGIAIAGTHGKTTTTSLVAALLDAAEMDPTVVNGGIVKALGSNARLGQGAFLVTEADESDGSFLKLSPTIAVVTNIDPEHMSHYGSFDAVRDAFRQFVAKIPFYGLAVLCADHPEVSLLAEEMQDKRIATYGFSDSADYQAVNLKQDGVNTHFEVIRRDPHSEHGENLGSLTLSMPGRHNVANTLAAVAVAMELDISWQSCAKALANFGGVQRRFDLLRQTDAVTIIDDYAHHPVEITAALEAVKAGFPDKRMVAVFQPHRYSRVLDHMHEFFRCFKQADVVLVDEIFRAGETPPEGPLGEQGAMVLVTGIRRHCDGEVELLADDSRWGLDLNGQLKAGDVVVFLGAGDISRRAHTFADGWKKAEQSAE</sequence>
<dbReference type="UniPathway" id="UPA00219"/>
<dbReference type="AlphaFoldDB" id="A0A1S7LKW4"/>
<evidence type="ECO:0000256" key="11">
    <source>
        <dbReference type="ARBA" id="ARBA00023306"/>
    </source>
</evidence>
<evidence type="ECO:0000256" key="13">
    <source>
        <dbReference type="ARBA" id="ARBA00047833"/>
    </source>
</evidence>
<evidence type="ECO:0000256" key="14">
    <source>
        <dbReference type="HAMAP-Rule" id="MF_00046"/>
    </source>
</evidence>
<reference evidence="18" key="1">
    <citation type="submission" date="2015-04" db="EMBL/GenBank/DDBJ databases">
        <authorList>
            <person name="Syromyatnikov M.Y."/>
            <person name="Popov V.N."/>
        </authorList>
    </citation>
    <scope>NUCLEOTIDE SEQUENCE</scope>
    <source>
        <strain evidence="18">MO-1</strain>
    </source>
</reference>
<comment type="subcellular location">
    <subcellularLocation>
        <location evidence="1 14">Cytoplasm</location>
    </subcellularLocation>
</comment>
<evidence type="ECO:0000256" key="3">
    <source>
        <dbReference type="ARBA" id="ARBA00012211"/>
    </source>
</evidence>
<organism evidence="18">
    <name type="scientific">Magnetococcus massalia (strain MO-1)</name>
    <dbReference type="NCBI Taxonomy" id="451514"/>
    <lineage>
        <taxon>Bacteria</taxon>
        <taxon>Pseudomonadati</taxon>
        <taxon>Pseudomonadota</taxon>
        <taxon>Magnetococcia</taxon>
        <taxon>Magnetococcales</taxon>
        <taxon>Magnetococcaceae</taxon>
        <taxon>Magnetococcus</taxon>
    </lineage>
</organism>
<dbReference type="GO" id="GO:0008763">
    <property type="term" value="F:UDP-N-acetylmuramate-L-alanine ligase activity"/>
    <property type="evidence" value="ECO:0007669"/>
    <property type="project" value="UniProtKB-UniRule"/>
</dbReference>
<evidence type="ECO:0000259" key="15">
    <source>
        <dbReference type="Pfam" id="PF01225"/>
    </source>
</evidence>
<keyword evidence="4 14" id="KW-0963">Cytoplasm</keyword>
<evidence type="ECO:0000256" key="9">
    <source>
        <dbReference type="ARBA" id="ARBA00022960"/>
    </source>
</evidence>
<dbReference type="InterPro" id="IPR050061">
    <property type="entry name" value="MurCDEF_pg_biosynth"/>
</dbReference>
<dbReference type="NCBIfam" id="TIGR01082">
    <property type="entry name" value="murC"/>
    <property type="match status" value="1"/>
</dbReference>
<evidence type="ECO:0000256" key="6">
    <source>
        <dbReference type="ARBA" id="ARBA00022618"/>
    </source>
</evidence>
<dbReference type="InterPro" id="IPR000713">
    <property type="entry name" value="Mur_ligase_N"/>
</dbReference>
<comment type="function">
    <text evidence="14">Cell wall formation.</text>
</comment>
<dbReference type="InterPro" id="IPR013221">
    <property type="entry name" value="Mur_ligase_cen"/>
</dbReference>
<keyword evidence="12 14" id="KW-0961">Cell wall biogenesis/degradation</keyword>
<evidence type="ECO:0000259" key="16">
    <source>
        <dbReference type="Pfam" id="PF02875"/>
    </source>
</evidence>
<keyword evidence="11 14" id="KW-0131">Cell cycle</keyword>
<dbReference type="GO" id="GO:0071555">
    <property type="term" value="P:cell wall organization"/>
    <property type="evidence" value="ECO:0007669"/>
    <property type="project" value="UniProtKB-KW"/>
</dbReference>
<keyword evidence="10 14" id="KW-0573">Peptidoglycan synthesis</keyword>
<dbReference type="Gene3D" id="3.40.1190.10">
    <property type="entry name" value="Mur-like, catalytic domain"/>
    <property type="match status" value="1"/>
</dbReference>
<comment type="similarity">
    <text evidence="14">Belongs to the MurCDEF family.</text>
</comment>
<protein>
    <recommendedName>
        <fullName evidence="3 14">UDP-N-acetylmuramate--L-alanine ligase</fullName>
        <ecNumber evidence="3 14">6.3.2.8</ecNumber>
    </recommendedName>
    <alternativeName>
        <fullName evidence="14">UDP-N-acetylmuramoyl-L-alanine synthetase</fullName>
    </alternativeName>
</protein>
<evidence type="ECO:0000256" key="2">
    <source>
        <dbReference type="ARBA" id="ARBA00004752"/>
    </source>
</evidence>
<name>A0A1S7LKW4_MAGMO</name>
<feature type="domain" description="Mur ligase central" evidence="17">
    <location>
        <begin position="110"/>
        <end position="296"/>
    </location>
</feature>
<dbReference type="Pfam" id="PF08245">
    <property type="entry name" value="Mur_ligase_M"/>
    <property type="match status" value="1"/>
</dbReference>
<evidence type="ECO:0000256" key="1">
    <source>
        <dbReference type="ARBA" id="ARBA00004496"/>
    </source>
</evidence>
<keyword evidence="8 14" id="KW-0067">ATP-binding</keyword>
<keyword evidence="5 14" id="KW-0436">Ligase</keyword>
<evidence type="ECO:0000256" key="10">
    <source>
        <dbReference type="ARBA" id="ARBA00022984"/>
    </source>
</evidence>
<dbReference type="Gene3D" id="3.40.50.720">
    <property type="entry name" value="NAD(P)-binding Rossmann-like Domain"/>
    <property type="match status" value="1"/>
</dbReference>
<proteinExistence type="inferred from homology"/>
<comment type="catalytic activity">
    <reaction evidence="13 14">
        <text>UDP-N-acetyl-alpha-D-muramate + L-alanine + ATP = UDP-N-acetyl-alpha-D-muramoyl-L-alanine + ADP + phosphate + H(+)</text>
        <dbReference type="Rhea" id="RHEA:23372"/>
        <dbReference type="ChEBI" id="CHEBI:15378"/>
        <dbReference type="ChEBI" id="CHEBI:30616"/>
        <dbReference type="ChEBI" id="CHEBI:43474"/>
        <dbReference type="ChEBI" id="CHEBI:57972"/>
        <dbReference type="ChEBI" id="CHEBI:70757"/>
        <dbReference type="ChEBI" id="CHEBI:83898"/>
        <dbReference type="ChEBI" id="CHEBI:456216"/>
        <dbReference type="EC" id="6.3.2.8"/>
    </reaction>
</comment>
<feature type="domain" description="Mur ligase N-terminal catalytic" evidence="15">
    <location>
        <begin position="7"/>
        <end position="106"/>
    </location>
</feature>
<keyword evidence="6 14" id="KW-0132">Cell division</keyword>
<dbReference type="GO" id="GO:0005737">
    <property type="term" value="C:cytoplasm"/>
    <property type="evidence" value="ECO:0007669"/>
    <property type="project" value="UniProtKB-SubCell"/>
</dbReference>
<dbReference type="GO" id="GO:0009252">
    <property type="term" value="P:peptidoglycan biosynthetic process"/>
    <property type="evidence" value="ECO:0007669"/>
    <property type="project" value="UniProtKB-UniRule"/>
</dbReference>
<gene>
    <name evidence="14 18" type="primary">murC</name>
    <name evidence="18" type="ORF">MAGMO_2609</name>
</gene>
<dbReference type="SUPFAM" id="SSF53244">
    <property type="entry name" value="MurD-like peptide ligases, peptide-binding domain"/>
    <property type="match status" value="1"/>
</dbReference>
<evidence type="ECO:0000256" key="7">
    <source>
        <dbReference type="ARBA" id="ARBA00022741"/>
    </source>
</evidence>
<dbReference type="EMBL" id="LO017727">
    <property type="protein sequence ID" value="CRH06764.1"/>
    <property type="molecule type" value="Genomic_DNA"/>
</dbReference>
<dbReference type="InterPro" id="IPR036565">
    <property type="entry name" value="Mur-like_cat_sf"/>
</dbReference>
<dbReference type="SUPFAM" id="SSF51984">
    <property type="entry name" value="MurCD N-terminal domain"/>
    <property type="match status" value="1"/>
</dbReference>
<accession>A0A1S7LKW4</accession>
<dbReference type="InterPro" id="IPR005758">
    <property type="entry name" value="UDP-N-AcMur_Ala_ligase_MurC"/>
</dbReference>
<feature type="domain" description="Mur ligase C-terminal" evidence="16">
    <location>
        <begin position="318"/>
        <end position="453"/>
    </location>
</feature>
<comment type="pathway">
    <text evidence="2 14">Cell wall biogenesis; peptidoglycan biosynthesis.</text>
</comment>
<dbReference type="InterPro" id="IPR004101">
    <property type="entry name" value="Mur_ligase_C"/>
</dbReference>
<evidence type="ECO:0000313" key="18">
    <source>
        <dbReference type="EMBL" id="CRH06764.1"/>
    </source>
</evidence>
<evidence type="ECO:0000256" key="4">
    <source>
        <dbReference type="ARBA" id="ARBA00022490"/>
    </source>
</evidence>
<dbReference type="GO" id="GO:0008360">
    <property type="term" value="P:regulation of cell shape"/>
    <property type="evidence" value="ECO:0007669"/>
    <property type="project" value="UniProtKB-KW"/>
</dbReference>
<dbReference type="Pfam" id="PF01225">
    <property type="entry name" value="Mur_ligase"/>
    <property type="match status" value="1"/>
</dbReference>
<evidence type="ECO:0000256" key="5">
    <source>
        <dbReference type="ARBA" id="ARBA00022598"/>
    </source>
</evidence>